<name>A0ABN7V2N8_GIGMA</name>
<protein>
    <submittedName>
        <fullName evidence="3">37291_t:CDS:1</fullName>
    </submittedName>
</protein>
<proteinExistence type="predicted"/>
<evidence type="ECO:0000256" key="1">
    <source>
        <dbReference type="SAM" id="MobiDB-lite"/>
    </source>
</evidence>
<gene>
    <name evidence="3" type="ORF">GMARGA_LOCUS13563</name>
</gene>
<dbReference type="Gene3D" id="1.10.30.10">
    <property type="entry name" value="High mobility group box domain"/>
    <property type="match status" value="1"/>
</dbReference>
<comment type="caution">
    <text evidence="3">The sequence shown here is derived from an EMBL/GenBank/DDBJ whole genome shotgun (WGS) entry which is preliminary data.</text>
</comment>
<dbReference type="Pfam" id="PF00505">
    <property type="entry name" value="HMG_box"/>
    <property type="match status" value="1"/>
</dbReference>
<sequence length="344" mass="40013">MNKEYQSSFLVNTKPTPRVSVFINSGNDHMIQNQVIDNSQLIKLPFPPEINSRDLVILHPDGRIPKPPNAFIIYRKLFVETTRTSGYNLPMNIISSMVSQSWEQESNEVKNEYKRIAKEAFNYWNELFPKMKIEKKRNQWKMVSFDKPSTRKVRMPKPMKSTNKSIKKSIKNKQLESPTVEPEFNLLPEITGANNLNSENLNLDLFADWADFFDSQNVYPSPDLSTISSDYSPNMIEEFEFDLESSAQCFDLPNQQNQQNQVNKDIINDFLFTDDQTPINGNQYGFGVFDFSNENLGTIQMFNTQNMFNIVDEISYDQLLNTTINQDYLNDNLISYEMAFDHSF</sequence>
<evidence type="ECO:0000313" key="4">
    <source>
        <dbReference type="Proteomes" id="UP000789901"/>
    </source>
</evidence>
<dbReference type="InterPro" id="IPR009071">
    <property type="entry name" value="HMG_box_dom"/>
</dbReference>
<dbReference type="InterPro" id="IPR036910">
    <property type="entry name" value="HMG_box_dom_sf"/>
</dbReference>
<reference evidence="3 4" key="1">
    <citation type="submission" date="2021-06" db="EMBL/GenBank/DDBJ databases">
        <authorList>
            <person name="Kallberg Y."/>
            <person name="Tangrot J."/>
            <person name="Rosling A."/>
        </authorList>
    </citation>
    <scope>NUCLEOTIDE SEQUENCE [LARGE SCALE GENOMIC DNA]</scope>
    <source>
        <strain evidence="3 4">120-4 pot B 10/14</strain>
    </source>
</reference>
<feature type="region of interest" description="Disordered" evidence="1">
    <location>
        <begin position="151"/>
        <end position="174"/>
    </location>
</feature>
<feature type="domain" description="HMG box" evidence="2">
    <location>
        <begin position="65"/>
        <end position="120"/>
    </location>
</feature>
<evidence type="ECO:0000259" key="2">
    <source>
        <dbReference type="Pfam" id="PF00505"/>
    </source>
</evidence>
<organism evidence="3 4">
    <name type="scientific">Gigaspora margarita</name>
    <dbReference type="NCBI Taxonomy" id="4874"/>
    <lineage>
        <taxon>Eukaryota</taxon>
        <taxon>Fungi</taxon>
        <taxon>Fungi incertae sedis</taxon>
        <taxon>Mucoromycota</taxon>
        <taxon>Glomeromycotina</taxon>
        <taxon>Glomeromycetes</taxon>
        <taxon>Diversisporales</taxon>
        <taxon>Gigasporaceae</taxon>
        <taxon>Gigaspora</taxon>
    </lineage>
</organism>
<dbReference type="SUPFAM" id="SSF47095">
    <property type="entry name" value="HMG-box"/>
    <property type="match status" value="1"/>
</dbReference>
<dbReference type="EMBL" id="CAJVQB010008640">
    <property type="protein sequence ID" value="CAG8721454.1"/>
    <property type="molecule type" value="Genomic_DNA"/>
</dbReference>
<accession>A0ABN7V2N8</accession>
<dbReference type="Proteomes" id="UP000789901">
    <property type="component" value="Unassembled WGS sequence"/>
</dbReference>
<evidence type="ECO:0000313" key="3">
    <source>
        <dbReference type="EMBL" id="CAG8721454.1"/>
    </source>
</evidence>
<keyword evidence="4" id="KW-1185">Reference proteome</keyword>